<reference evidence="2 3" key="1">
    <citation type="journal article" date="2016" name="Appl. Microbiol. Biotechnol.">
        <title>Characterization of T-DNA insertion mutants with decreased virulence in the entomopathogenic fungus Beauveria bassiana JEF-007.</title>
        <authorList>
            <person name="Kim S."/>
            <person name="Lee S.J."/>
            <person name="Nai Y.S."/>
            <person name="Yu J.S."/>
            <person name="Lee M.R."/>
            <person name="Yang Y.T."/>
            <person name="Kim J.S."/>
        </authorList>
    </citation>
    <scope>NUCLEOTIDE SEQUENCE [LARGE SCALE GENOMIC DNA]</scope>
    <source>
        <strain evidence="2 3">JEF-007</strain>
    </source>
</reference>
<dbReference type="Proteomes" id="UP000235728">
    <property type="component" value="Unassembled WGS sequence"/>
</dbReference>
<gene>
    <name evidence="2" type="ORF">BM221_007180</name>
</gene>
<organism evidence="2 3">
    <name type="scientific">Beauveria bassiana</name>
    <name type="common">White muscardine disease fungus</name>
    <name type="synonym">Tritirachium shiotae</name>
    <dbReference type="NCBI Taxonomy" id="176275"/>
    <lineage>
        <taxon>Eukaryota</taxon>
        <taxon>Fungi</taxon>
        <taxon>Dikarya</taxon>
        <taxon>Ascomycota</taxon>
        <taxon>Pezizomycotina</taxon>
        <taxon>Sordariomycetes</taxon>
        <taxon>Hypocreomycetidae</taxon>
        <taxon>Hypocreales</taxon>
        <taxon>Cordycipitaceae</taxon>
        <taxon>Beauveria</taxon>
    </lineage>
</organism>
<evidence type="ECO:0000256" key="1">
    <source>
        <dbReference type="SAM" id="MobiDB-lite"/>
    </source>
</evidence>
<name>A0A2N6NJS0_BEABA</name>
<dbReference type="OMA" id="IVPIWAR"/>
<evidence type="ECO:0000313" key="3">
    <source>
        <dbReference type="Proteomes" id="UP000235728"/>
    </source>
</evidence>
<proteinExistence type="predicted"/>
<comment type="caution">
    <text evidence="2">The sequence shown here is derived from an EMBL/GenBank/DDBJ whole genome shotgun (WGS) entry which is preliminary data.</text>
</comment>
<protein>
    <submittedName>
        <fullName evidence="2">Uncharacterized protein</fullName>
    </submittedName>
</protein>
<evidence type="ECO:0000313" key="2">
    <source>
        <dbReference type="EMBL" id="PMB67512.1"/>
    </source>
</evidence>
<sequence length="171" mass="18137">MAGSSSQNKKQGHTTADGSADSVAGHKTPNRAATTAQAQAPASTRGQHAQEQAVPDDQDSGSEWFTTEESGQEHSSGGARSRRQSSDAISQSIFLSDPNAEKGSAQHRAPSFGEGMSSNASWVMQQFWADQGIVPIWARPMQASDGAANAHGRARMLPIIADLERYIAPFQ</sequence>
<dbReference type="EMBL" id="MRVG01000007">
    <property type="protein sequence ID" value="PMB67512.1"/>
    <property type="molecule type" value="Genomic_DNA"/>
</dbReference>
<feature type="region of interest" description="Disordered" evidence="1">
    <location>
        <begin position="1"/>
        <end position="112"/>
    </location>
</feature>
<accession>A0A2N6NJS0</accession>
<feature type="compositionally biased region" description="Polar residues" evidence="1">
    <location>
        <begin position="1"/>
        <end position="17"/>
    </location>
</feature>
<dbReference type="AlphaFoldDB" id="A0A2N6NJS0"/>
<feature type="compositionally biased region" description="Low complexity" evidence="1">
    <location>
        <begin position="32"/>
        <end position="42"/>
    </location>
</feature>